<evidence type="ECO:0000256" key="1">
    <source>
        <dbReference type="SAM" id="MobiDB-lite"/>
    </source>
</evidence>
<keyword evidence="3" id="KW-0689">Ribosomal protein</keyword>
<protein>
    <submittedName>
        <fullName evidence="3">Ribosomal protein S18 acetylase RimI-like enzyme</fullName>
    </submittedName>
</protein>
<keyword evidence="4" id="KW-1185">Reference proteome</keyword>
<dbReference type="GO" id="GO:0016747">
    <property type="term" value="F:acyltransferase activity, transferring groups other than amino-acyl groups"/>
    <property type="evidence" value="ECO:0007669"/>
    <property type="project" value="InterPro"/>
</dbReference>
<reference evidence="3 4" key="1">
    <citation type="submission" date="2019-06" db="EMBL/GenBank/DDBJ databases">
        <title>Sequencing the genomes of 1000 actinobacteria strains.</title>
        <authorList>
            <person name="Klenk H.-P."/>
        </authorList>
    </citation>
    <scope>NUCLEOTIDE SEQUENCE [LARGE SCALE GENOMIC DNA]</scope>
    <source>
        <strain evidence="3 4">DSM 44826</strain>
    </source>
</reference>
<dbReference type="InterPro" id="IPR016181">
    <property type="entry name" value="Acyl_CoA_acyltransferase"/>
</dbReference>
<dbReference type="InterPro" id="IPR000182">
    <property type="entry name" value="GNAT_dom"/>
</dbReference>
<dbReference type="PROSITE" id="PS51186">
    <property type="entry name" value="GNAT"/>
    <property type="match status" value="1"/>
</dbReference>
<feature type="domain" description="N-acetyltransferase" evidence="2">
    <location>
        <begin position="2"/>
        <end position="181"/>
    </location>
</feature>
<dbReference type="RefSeq" id="WP_145905508.1">
    <property type="nucleotide sequence ID" value="NZ_BAAAMZ010000015.1"/>
</dbReference>
<comment type="caution">
    <text evidence="3">The sequence shown here is derived from an EMBL/GenBank/DDBJ whole genome shotgun (WGS) entry which is preliminary data.</text>
</comment>
<dbReference type="SUPFAM" id="SSF55729">
    <property type="entry name" value="Acyl-CoA N-acyltransferases (Nat)"/>
    <property type="match status" value="1"/>
</dbReference>
<proteinExistence type="predicted"/>
<dbReference type="EMBL" id="VIWT01000001">
    <property type="protein sequence ID" value="TWF99202.1"/>
    <property type="molecule type" value="Genomic_DNA"/>
</dbReference>
<accession>A0A561UIJ7</accession>
<organism evidence="3 4">
    <name type="scientific">Kitasatospora viridis</name>
    <dbReference type="NCBI Taxonomy" id="281105"/>
    <lineage>
        <taxon>Bacteria</taxon>
        <taxon>Bacillati</taxon>
        <taxon>Actinomycetota</taxon>
        <taxon>Actinomycetes</taxon>
        <taxon>Kitasatosporales</taxon>
        <taxon>Streptomycetaceae</taxon>
        <taxon>Kitasatospora</taxon>
    </lineage>
</organism>
<feature type="region of interest" description="Disordered" evidence="1">
    <location>
        <begin position="158"/>
        <end position="181"/>
    </location>
</feature>
<evidence type="ECO:0000313" key="4">
    <source>
        <dbReference type="Proteomes" id="UP000317940"/>
    </source>
</evidence>
<sequence length="181" mass="19165">MITIRRGTVADAAAVADLHAASWRTAYAGIVPAAALGDGLAGERRELWELRLAVEYPAGAEPELLLAEDGDADADGEGDGDAELVGFGYLVPQPDGRVLLDNLHVRPGLTGAGTGGALLAAARRWTAEQHPGEPLYLEVLQANRRAVAFYERAGGRRTRSGTAEFPGGGEQPEYEYTWAQP</sequence>
<dbReference type="GO" id="GO:0005840">
    <property type="term" value="C:ribosome"/>
    <property type="evidence" value="ECO:0007669"/>
    <property type="project" value="UniProtKB-KW"/>
</dbReference>
<gene>
    <name evidence="3" type="ORF">FHX73_113043</name>
</gene>
<dbReference type="OrthoDB" id="5243635at2"/>
<evidence type="ECO:0000313" key="3">
    <source>
        <dbReference type="EMBL" id="TWF99202.1"/>
    </source>
</evidence>
<evidence type="ECO:0000259" key="2">
    <source>
        <dbReference type="PROSITE" id="PS51186"/>
    </source>
</evidence>
<keyword evidence="3" id="KW-0687">Ribonucleoprotein</keyword>
<dbReference type="Pfam" id="PF00583">
    <property type="entry name" value="Acetyltransf_1"/>
    <property type="match status" value="1"/>
</dbReference>
<dbReference type="Gene3D" id="3.40.630.30">
    <property type="match status" value="1"/>
</dbReference>
<name>A0A561UIJ7_9ACTN</name>
<dbReference type="AlphaFoldDB" id="A0A561UIJ7"/>
<dbReference type="Proteomes" id="UP000317940">
    <property type="component" value="Unassembled WGS sequence"/>
</dbReference>